<dbReference type="EMBL" id="NAAD01000010">
    <property type="protein sequence ID" value="ORJ59865.1"/>
    <property type="molecule type" value="Genomic_DNA"/>
</dbReference>
<dbReference type="PANTHER" id="PTHR35866:SF1">
    <property type="entry name" value="YKGJ FAMILY CYSTEINE CLUSTER PROTEIN"/>
    <property type="match status" value="1"/>
</dbReference>
<proteinExistence type="predicted"/>
<name>A0A1X0Y3W0_9BACT</name>
<reference evidence="1 2" key="1">
    <citation type="submission" date="2017-03" db="EMBL/GenBank/DDBJ databases">
        <title>Genome sequence of Geothermobacter sp. EPR-M, Deep-Sea Iron Reducer.</title>
        <authorList>
            <person name="Tully B."/>
            <person name="Savalia P."/>
            <person name="Abuyen K."/>
            <person name="Baughan C."/>
            <person name="Romero E."/>
            <person name="Ronkowski C."/>
            <person name="Torres B."/>
            <person name="Tremblay J."/>
            <person name="Trujillo A."/>
            <person name="Tyler M."/>
            <person name="Perez-Rodriguez I."/>
            <person name="Amend J."/>
        </authorList>
    </citation>
    <scope>NUCLEOTIDE SEQUENCE [LARGE SCALE GENOMIC DNA]</scope>
    <source>
        <strain evidence="1 2">EPR-M</strain>
    </source>
</reference>
<evidence type="ECO:0000313" key="1">
    <source>
        <dbReference type="EMBL" id="ORJ59865.1"/>
    </source>
</evidence>
<sequence length="136" mass="15828">MKKARRQKKTTRPVCPETPDTWIRYYGRLCDSCSAGCCRLEVEVDVADLVRMGLIDDFDAGTSAKLLARRLRKEGVIEHFNHKRGIFSLTRRANADCIYLHPRTRRCTIYEKRPATCRNHPRIGPRPGYCAYRQRT</sequence>
<dbReference type="OrthoDB" id="275146at2"/>
<dbReference type="Pfam" id="PF03692">
    <property type="entry name" value="CxxCxxCC"/>
    <property type="match status" value="1"/>
</dbReference>
<dbReference type="RefSeq" id="WP_085010515.1">
    <property type="nucleotide sequence ID" value="NZ_NAAD01000010.1"/>
</dbReference>
<comment type="caution">
    <text evidence="1">The sequence shown here is derived from an EMBL/GenBank/DDBJ whole genome shotgun (WGS) entry which is preliminary data.</text>
</comment>
<dbReference type="InterPro" id="IPR005358">
    <property type="entry name" value="Puta_zinc/iron-chelating_dom"/>
</dbReference>
<protein>
    <submittedName>
        <fullName evidence="1">Fe-S-oxidoreductase</fullName>
    </submittedName>
</protein>
<organism evidence="1 2">
    <name type="scientific">Geothermobacter hydrogeniphilus</name>
    <dbReference type="NCBI Taxonomy" id="1969733"/>
    <lineage>
        <taxon>Bacteria</taxon>
        <taxon>Pseudomonadati</taxon>
        <taxon>Thermodesulfobacteriota</taxon>
        <taxon>Desulfuromonadia</taxon>
        <taxon>Desulfuromonadales</taxon>
        <taxon>Geothermobacteraceae</taxon>
        <taxon>Geothermobacter</taxon>
    </lineage>
</organism>
<dbReference type="STRING" id="1969733.B5V00_09335"/>
<dbReference type="Proteomes" id="UP000193136">
    <property type="component" value="Unassembled WGS sequence"/>
</dbReference>
<evidence type="ECO:0000313" key="2">
    <source>
        <dbReference type="Proteomes" id="UP000193136"/>
    </source>
</evidence>
<accession>A0A1X0Y3W0</accession>
<dbReference type="PANTHER" id="PTHR35866">
    <property type="entry name" value="PUTATIVE-RELATED"/>
    <property type="match status" value="1"/>
</dbReference>
<dbReference type="AlphaFoldDB" id="A0A1X0Y3W0"/>
<keyword evidence="2" id="KW-1185">Reference proteome</keyword>
<gene>
    <name evidence="1" type="ORF">B5V00_09335</name>
</gene>